<dbReference type="PANTHER" id="PTHR42110">
    <property type="entry name" value="L-ASPARAGINASE, PUTATIVE (AFU_ORTHOLOGUE AFUA_3G11890)-RELATED"/>
    <property type="match status" value="1"/>
</dbReference>
<dbReference type="PANTHER" id="PTHR42110:SF1">
    <property type="entry name" value="L-ASPARAGINASE, PUTATIVE (AFU_ORTHOLOGUE AFUA_3G11890)-RELATED"/>
    <property type="match status" value="1"/>
</dbReference>
<accession>A0A4S3MS26</accession>
<name>A0A4S3MS26_9RHOB</name>
<protein>
    <submittedName>
        <fullName evidence="1">Asparaginase</fullName>
    </submittedName>
</protein>
<dbReference type="OrthoDB" id="9780674at2"/>
<gene>
    <name evidence="1" type="ORF">E7811_06470</name>
</gene>
<dbReference type="RefSeq" id="WP_136393714.1">
    <property type="nucleotide sequence ID" value="NZ_SSND01000001.1"/>
</dbReference>
<evidence type="ECO:0000313" key="1">
    <source>
        <dbReference type="EMBL" id="THD85340.1"/>
    </source>
</evidence>
<dbReference type="EMBL" id="SSND01000001">
    <property type="protein sequence ID" value="THD85340.1"/>
    <property type="molecule type" value="Genomic_DNA"/>
</dbReference>
<dbReference type="Proteomes" id="UP000309450">
    <property type="component" value="Unassembled WGS sequence"/>
</dbReference>
<dbReference type="Pfam" id="PF06089">
    <property type="entry name" value="Asparaginase_II"/>
    <property type="match status" value="1"/>
</dbReference>
<reference evidence="1 2" key="1">
    <citation type="submission" date="2019-04" db="EMBL/GenBank/DDBJ databases">
        <title>Draft genome sequence of Gemmobacter aestuarii sp. nov.</title>
        <authorList>
            <person name="Hameed A."/>
            <person name="Lin S.-Y."/>
            <person name="Shahina M."/>
            <person name="Lai W.-A."/>
            <person name="Young C.-C."/>
        </authorList>
    </citation>
    <scope>NUCLEOTIDE SEQUENCE [LARGE SCALE GENOMIC DNA]</scope>
    <source>
        <strain evidence="1 2">CC-PW-75</strain>
    </source>
</reference>
<organism evidence="1 2">
    <name type="scientific">Aliigemmobacter aestuarii</name>
    <dbReference type="NCBI Taxonomy" id="1445661"/>
    <lineage>
        <taxon>Bacteria</taxon>
        <taxon>Pseudomonadati</taxon>
        <taxon>Pseudomonadota</taxon>
        <taxon>Alphaproteobacteria</taxon>
        <taxon>Rhodobacterales</taxon>
        <taxon>Paracoccaceae</taxon>
        <taxon>Aliigemmobacter</taxon>
    </lineage>
</organism>
<comment type="caution">
    <text evidence="1">The sequence shown here is derived from an EMBL/GenBank/DDBJ whole genome shotgun (WGS) entry which is preliminary data.</text>
</comment>
<dbReference type="AlphaFoldDB" id="A0A4S3MS26"/>
<proteinExistence type="predicted"/>
<keyword evidence="2" id="KW-1185">Reference proteome</keyword>
<dbReference type="InterPro" id="IPR012338">
    <property type="entry name" value="Beta-lactam/transpept-like"/>
</dbReference>
<dbReference type="SUPFAM" id="SSF56601">
    <property type="entry name" value="beta-lactamase/transpeptidase-like"/>
    <property type="match status" value="1"/>
</dbReference>
<sequence>MAAIPMAELWRGGMLESTHSGHAVICDETGHIVEAWGDPEAVIFPRSSCKMLQALPLIESGAAQAAGLTDAQLALACASHQGAGLHVGMVTRWLADLGLSEADLRCGAHEPYDRAERDRLICAHEAPCQCHNNCSGKHSGFLTLTKHLKAGPEYVELDHPVQRAVKAAFEEVTDEASPGYGIDGCSAPNFATTVHGLARAMAAFAAAPEGGSARQAAMHRLTRAMAAHPELVAGEGRACTELMRAMDGRVAIKTGAEAVFVAIIPERKMGIALKIVDGGTRASEAAICALLVRLGVLDPDHPATLKRLNAVQKNWRGFETGIVKAAPGFPG</sequence>
<evidence type="ECO:0000313" key="2">
    <source>
        <dbReference type="Proteomes" id="UP000309450"/>
    </source>
</evidence>
<dbReference type="InterPro" id="IPR010349">
    <property type="entry name" value="Asparaginase_II"/>
</dbReference>